<evidence type="ECO:0000256" key="1">
    <source>
        <dbReference type="ARBA" id="ARBA00004370"/>
    </source>
</evidence>
<evidence type="ECO:0000256" key="5">
    <source>
        <dbReference type="ARBA" id="ARBA00023002"/>
    </source>
</evidence>
<sequence>MGLTVTVTIIDREEDELCFLFEGSLKEGLAFSHNGADGYSSYIVCLSWTRQEHLGIVVVSVSGSVSEHLGSGVDPQRAWFPEKLTLPNLVSMESGIWRQSSLLVTLSTVRLRREAERSGTWSERALFCNLNVRRWVSFASCVGIGPWMLLSEMSRRRRRQSEDISAGISPEKSLQERYSSSMLVQFKRGEMVTSHANILHHSNILNTNHFPSYITSLYSPCNNQVLISMGMLLLLLSYSLLFLVLFLTLKSLFQSRKLRNLPPGPPPLPIIGNLNLLEQPIHRFFQRMSKEYGNIVSLWFGSRLAVVISSPTAYQECFTKHDVALANRLPSLSGKYIFYNNTTVGSCSHGQHWRNLRRITALDVLSTQRVHSFSGIRSDETKRLVQRLLAKNSKEGFARVEISSMFNDLTYNNIMRMISGKRFYGEESELKNVEKAREFRETVTEMLELMGVANKGDHLPFLRWFDFQNVEKRLKSISKRYDTILNEIIDENRSKKDRENSMIDHLLKLQETQPEYYTDQIIKGLALAMLFGGTDSSTGTLEWSLSNLLNHPEVLKKAKEELDTQVGQDRLLNESDLPKLPYLRKIILETLRLYPPAPILIPHVSSEDITIEGFNVPRDTIVIINGWGMQRDPHLWNDATCFKPERFDVEGEEKKLVAFGMGRRACPGEPMAMQSVSFTLGLLIQCFDWKRVSEEKLDMTENNWITLSRLIPLEAMCKARPLATKIGV</sequence>
<dbReference type="FunFam" id="1.10.630.10:FF:000023">
    <property type="entry name" value="Cytochrome P450 family protein"/>
    <property type="match status" value="1"/>
</dbReference>
<keyword evidence="10" id="KW-1133">Transmembrane helix</keyword>
<keyword evidence="6 9" id="KW-0408">Iron</keyword>
<organism evidence="11 12">
    <name type="scientific">Glycine soja</name>
    <name type="common">Wild soybean</name>
    <dbReference type="NCBI Taxonomy" id="3848"/>
    <lineage>
        <taxon>Eukaryota</taxon>
        <taxon>Viridiplantae</taxon>
        <taxon>Streptophyta</taxon>
        <taxon>Embryophyta</taxon>
        <taxon>Tracheophyta</taxon>
        <taxon>Spermatophyta</taxon>
        <taxon>Magnoliopsida</taxon>
        <taxon>eudicotyledons</taxon>
        <taxon>Gunneridae</taxon>
        <taxon>Pentapetalae</taxon>
        <taxon>rosids</taxon>
        <taxon>fabids</taxon>
        <taxon>Fabales</taxon>
        <taxon>Fabaceae</taxon>
        <taxon>Papilionoideae</taxon>
        <taxon>50 kb inversion clade</taxon>
        <taxon>NPAAA clade</taxon>
        <taxon>indigoferoid/millettioid clade</taxon>
        <taxon>Phaseoleae</taxon>
        <taxon>Glycine</taxon>
        <taxon>Glycine subgen. Soja</taxon>
    </lineage>
</organism>
<gene>
    <name evidence="11" type="ORF">D0Y65_023213</name>
</gene>
<dbReference type="PROSITE" id="PS00086">
    <property type="entry name" value="CYTOCHROME_P450"/>
    <property type="match status" value="1"/>
</dbReference>
<protein>
    <submittedName>
        <fullName evidence="11">Isoflavone 2'-hydroxylase</fullName>
    </submittedName>
</protein>
<name>A0A445IX39_GLYSO</name>
<dbReference type="InterPro" id="IPR001128">
    <property type="entry name" value="Cyt_P450"/>
</dbReference>
<dbReference type="InterPro" id="IPR002401">
    <property type="entry name" value="Cyt_P450_E_grp-I"/>
</dbReference>
<evidence type="ECO:0000256" key="2">
    <source>
        <dbReference type="ARBA" id="ARBA00010617"/>
    </source>
</evidence>
<keyword evidence="7" id="KW-0503">Monooxygenase</keyword>
<feature type="binding site" description="axial binding residue" evidence="9">
    <location>
        <position position="666"/>
    </location>
    <ligand>
        <name>heme</name>
        <dbReference type="ChEBI" id="CHEBI:30413"/>
    </ligand>
    <ligandPart>
        <name>Fe</name>
        <dbReference type="ChEBI" id="CHEBI:18248"/>
    </ligandPart>
</feature>
<dbReference type="InterPro" id="IPR017972">
    <property type="entry name" value="Cyt_P450_CS"/>
</dbReference>
<dbReference type="PANTHER" id="PTHR47947">
    <property type="entry name" value="CYTOCHROME P450 82C3-RELATED"/>
    <property type="match status" value="1"/>
</dbReference>
<keyword evidence="5" id="KW-0560">Oxidoreductase</keyword>
<evidence type="ECO:0000256" key="10">
    <source>
        <dbReference type="SAM" id="Phobius"/>
    </source>
</evidence>
<dbReference type="AlphaFoldDB" id="A0A445IX39"/>
<evidence type="ECO:0000256" key="9">
    <source>
        <dbReference type="PIRSR" id="PIRSR602401-1"/>
    </source>
</evidence>
<dbReference type="CDD" id="cd20653">
    <property type="entry name" value="CYP81"/>
    <property type="match status" value="1"/>
</dbReference>
<reference evidence="11 12" key="1">
    <citation type="submission" date="2018-09" db="EMBL/GenBank/DDBJ databases">
        <title>A high-quality reference genome of wild soybean provides a powerful tool to mine soybean genomes.</title>
        <authorList>
            <person name="Xie M."/>
            <person name="Chung C.Y.L."/>
            <person name="Li M.-W."/>
            <person name="Wong F.-L."/>
            <person name="Chan T.-F."/>
            <person name="Lam H.-M."/>
        </authorList>
    </citation>
    <scope>NUCLEOTIDE SEQUENCE [LARGE SCALE GENOMIC DNA]</scope>
    <source>
        <strain evidence="12">cv. W05</strain>
        <tissue evidence="11">Hypocotyl of etiolated seedlings</tissue>
    </source>
</reference>
<evidence type="ECO:0000256" key="4">
    <source>
        <dbReference type="ARBA" id="ARBA00022723"/>
    </source>
</evidence>
<dbReference type="PANTHER" id="PTHR47947:SF24">
    <property type="entry name" value="ISOFLAVONE 2'-HYDROXYLASE-LIKE"/>
    <property type="match status" value="1"/>
</dbReference>
<dbReference type="Proteomes" id="UP000289340">
    <property type="component" value="Chromosome 9"/>
</dbReference>
<feature type="transmembrane region" description="Helical" evidence="10">
    <location>
        <begin position="225"/>
        <end position="249"/>
    </location>
</feature>
<comment type="subcellular location">
    <subcellularLocation>
        <location evidence="1">Membrane</location>
    </subcellularLocation>
</comment>
<evidence type="ECO:0000256" key="7">
    <source>
        <dbReference type="ARBA" id="ARBA00023033"/>
    </source>
</evidence>
<evidence type="ECO:0000256" key="8">
    <source>
        <dbReference type="ARBA" id="ARBA00023136"/>
    </source>
</evidence>
<dbReference type="GO" id="GO:0004497">
    <property type="term" value="F:monooxygenase activity"/>
    <property type="evidence" value="ECO:0007669"/>
    <property type="project" value="UniProtKB-KW"/>
</dbReference>
<keyword evidence="12" id="KW-1185">Reference proteome</keyword>
<dbReference type="SUPFAM" id="SSF48264">
    <property type="entry name" value="Cytochrome P450"/>
    <property type="match status" value="1"/>
</dbReference>
<accession>A0A445IX39</accession>
<dbReference type="PRINTS" id="PR00463">
    <property type="entry name" value="EP450I"/>
</dbReference>
<dbReference type="GO" id="GO:0016705">
    <property type="term" value="F:oxidoreductase activity, acting on paired donors, with incorporation or reduction of molecular oxygen"/>
    <property type="evidence" value="ECO:0007669"/>
    <property type="project" value="InterPro"/>
</dbReference>
<comment type="caution">
    <text evidence="11">The sequence shown here is derived from an EMBL/GenBank/DDBJ whole genome shotgun (WGS) entry which is preliminary data.</text>
</comment>
<dbReference type="GO" id="GO:0016020">
    <property type="term" value="C:membrane"/>
    <property type="evidence" value="ECO:0007669"/>
    <property type="project" value="UniProtKB-SubCell"/>
</dbReference>
<dbReference type="Gene3D" id="1.10.630.10">
    <property type="entry name" value="Cytochrome P450"/>
    <property type="match status" value="1"/>
</dbReference>
<dbReference type="InterPro" id="IPR036396">
    <property type="entry name" value="Cyt_P450_sf"/>
</dbReference>
<proteinExistence type="inferred from homology"/>
<dbReference type="EMBL" id="QZWG01000009">
    <property type="protein sequence ID" value="RZB90639.1"/>
    <property type="molecule type" value="Genomic_DNA"/>
</dbReference>
<comment type="similarity">
    <text evidence="2">Belongs to the cytochrome P450 family.</text>
</comment>
<comment type="cofactor">
    <cofactor evidence="9">
        <name>heme</name>
        <dbReference type="ChEBI" id="CHEBI:30413"/>
    </cofactor>
</comment>
<evidence type="ECO:0000313" key="11">
    <source>
        <dbReference type="EMBL" id="RZB90639.1"/>
    </source>
</evidence>
<dbReference type="GO" id="GO:0005506">
    <property type="term" value="F:iron ion binding"/>
    <property type="evidence" value="ECO:0007669"/>
    <property type="project" value="InterPro"/>
</dbReference>
<dbReference type="InterPro" id="IPR050651">
    <property type="entry name" value="Plant_Cytochrome_P450_Monoox"/>
</dbReference>
<evidence type="ECO:0000256" key="6">
    <source>
        <dbReference type="ARBA" id="ARBA00023004"/>
    </source>
</evidence>
<keyword evidence="8 10" id="KW-0472">Membrane</keyword>
<keyword evidence="3 9" id="KW-0349">Heme</keyword>
<keyword evidence="4 9" id="KW-0479">Metal-binding</keyword>
<evidence type="ECO:0000256" key="3">
    <source>
        <dbReference type="ARBA" id="ARBA00022617"/>
    </source>
</evidence>
<evidence type="ECO:0000313" key="12">
    <source>
        <dbReference type="Proteomes" id="UP000289340"/>
    </source>
</evidence>
<dbReference type="Pfam" id="PF00067">
    <property type="entry name" value="p450"/>
    <property type="match status" value="1"/>
</dbReference>
<keyword evidence="10" id="KW-0812">Transmembrane</keyword>
<dbReference type="PRINTS" id="PR00385">
    <property type="entry name" value="P450"/>
</dbReference>
<dbReference type="GO" id="GO:0020037">
    <property type="term" value="F:heme binding"/>
    <property type="evidence" value="ECO:0007669"/>
    <property type="project" value="InterPro"/>
</dbReference>